<evidence type="ECO:0000313" key="13">
    <source>
        <dbReference type="EMBL" id="VEP18158.1"/>
    </source>
</evidence>
<dbReference type="Gene3D" id="3.30.70.270">
    <property type="match status" value="1"/>
</dbReference>
<name>A0A563W388_9CYAN</name>
<sequence>MSDSLVIPSALKILQHAVKLLFTNAGMSIPENCSVEDDFTDIISLSDNSEIKALRVLFDRIKLDRGQSENHYWIPREIDNEKPNIPYPQNIQPTSEDIRKYLETSCQEIRTLLERDENWQNESLLALIIEKYGSFIALDDEDVAFVDLIRSTAAVSTALTKNPDAKKLSLIVGDLSGVQKFIYTISSAGALKSLRARSFYLELVTEEIVQQLLEELKLPRTNIIFAGASKLYILATDSDKTKQAVEEIGNKFNQWLKDEFQGKVFLALDSYEFEVAKVSNNEFAEVWSKANKNLDGLRSQKFRQELSDLLTPQPAYEPCKVCHRDDVENLKPLGDDSDVEACGICRRLYRLGGQLRDVKAIVRSQDRTLSSKKYLQFKLSKTEIHYYHLFDDISEAKKKAERGKLFLINNWNINDYVGLDATPLFLGNYSQKSKDDPKAFATAEELAKASQGIERVASLRMDVDNLGKIFATGLGEKQTLPQIAGLSRQMTYFFKVYLNSLAEDRDNNLPQNENYTKIDLPKKGEKRDNLLFIYAGGDDLFISGAWNEVVEFSFDVDQSFRAYTGYNPDITISAGISLAVPKYPLYQAAEDSGDAEEAAKGNGRDSLTLFGETFKWDEWLGNKENIRVSIEQKTQMENLSEKEKEIIDYLKAEDYPDLWGVFSFVKQLEYQKIGTDYTRNFVRNLLNTAQLQEQKLEEIEQKRRDKLYPFEDKDLKYYLHLPQIAYTLARLEKNVKIKDDFRKSLKNPRNAPYYRAIATWIELLNR</sequence>
<keyword evidence="4" id="KW-0540">Nuclease</keyword>
<dbReference type="InterPro" id="IPR043128">
    <property type="entry name" value="Rev_trsase/Diguanyl_cyclase"/>
</dbReference>
<evidence type="ECO:0000256" key="10">
    <source>
        <dbReference type="ARBA" id="ARBA00023118"/>
    </source>
</evidence>
<reference evidence="13 14" key="1">
    <citation type="submission" date="2019-01" db="EMBL/GenBank/DDBJ databases">
        <authorList>
            <person name="Brito A."/>
        </authorList>
    </citation>
    <scope>NUCLEOTIDE SEQUENCE [LARGE SCALE GENOMIC DNA]</scope>
    <source>
        <strain evidence="13">1</strain>
    </source>
</reference>
<keyword evidence="6" id="KW-0255">Endonuclease</keyword>
<evidence type="ECO:0000256" key="4">
    <source>
        <dbReference type="ARBA" id="ARBA00022722"/>
    </source>
</evidence>
<evidence type="ECO:0000259" key="12">
    <source>
        <dbReference type="PROSITE" id="PS50887"/>
    </source>
</evidence>
<feature type="domain" description="GGDEF" evidence="12">
    <location>
        <begin position="454"/>
        <end position="612"/>
    </location>
</feature>
<dbReference type="GO" id="GO:0004519">
    <property type="term" value="F:endonuclease activity"/>
    <property type="evidence" value="ECO:0007669"/>
    <property type="project" value="UniProtKB-KW"/>
</dbReference>
<dbReference type="PANTHER" id="PTHR36528">
    <property type="entry name" value="CRISPR SYSTEM SINGLE-STRAND-SPECIFIC DEOXYRIBONUCLEASE CAS10/CSM1 (SUBTYPE III-A)"/>
    <property type="match status" value="1"/>
</dbReference>
<keyword evidence="7" id="KW-0378">Hydrolase</keyword>
<dbReference type="InterPro" id="IPR000160">
    <property type="entry name" value="GGDEF_dom"/>
</dbReference>
<dbReference type="OrthoDB" id="9768769at2"/>
<evidence type="ECO:0000256" key="3">
    <source>
        <dbReference type="ARBA" id="ARBA00022679"/>
    </source>
</evidence>
<evidence type="ECO:0000256" key="11">
    <source>
        <dbReference type="ARBA" id="ARBA00032922"/>
    </source>
</evidence>
<evidence type="ECO:0000256" key="5">
    <source>
        <dbReference type="ARBA" id="ARBA00022741"/>
    </source>
</evidence>
<evidence type="ECO:0000256" key="6">
    <source>
        <dbReference type="ARBA" id="ARBA00022759"/>
    </source>
</evidence>
<dbReference type="Pfam" id="PF22335">
    <property type="entry name" value="Cas10-Cmr2_palm2"/>
    <property type="match status" value="1"/>
</dbReference>
<keyword evidence="8" id="KW-0269">Exonuclease</keyword>
<dbReference type="AlphaFoldDB" id="A0A563W388"/>
<keyword evidence="9" id="KW-0067">ATP-binding</keyword>
<dbReference type="GO" id="GO:0016740">
    <property type="term" value="F:transferase activity"/>
    <property type="evidence" value="ECO:0007669"/>
    <property type="project" value="UniProtKB-KW"/>
</dbReference>
<gene>
    <name evidence="13" type="ORF">H1P_70041</name>
</gene>
<dbReference type="Pfam" id="PF18211">
    <property type="entry name" value="Csm1_B"/>
    <property type="match status" value="1"/>
</dbReference>
<dbReference type="InterPro" id="IPR041062">
    <property type="entry name" value="Csm1_B"/>
</dbReference>
<evidence type="ECO:0000256" key="8">
    <source>
        <dbReference type="ARBA" id="ARBA00022839"/>
    </source>
</evidence>
<dbReference type="InterPro" id="IPR052117">
    <property type="entry name" value="Cas10/Csm1_subtype-III-A"/>
</dbReference>
<keyword evidence="3" id="KW-0808">Transferase</keyword>
<keyword evidence="10" id="KW-0051">Antiviral defense</keyword>
<dbReference type="RefSeq" id="WP_144863507.1">
    <property type="nucleotide sequence ID" value="NZ_LR213771.1"/>
</dbReference>
<dbReference type="InterPro" id="IPR013408">
    <property type="entry name" value="Cas10/Csm1"/>
</dbReference>
<dbReference type="Proteomes" id="UP000320055">
    <property type="component" value="Unassembled WGS sequence"/>
</dbReference>
<evidence type="ECO:0000256" key="9">
    <source>
        <dbReference type="ARBA" id="ARBA00022840"/>
    </source>
</evidence>
<evidence type="ECO:0000256" key="7">
    <source>
        <dbReference type="ARBA" id="ARBA00022801"/>
    </source>
</evidence>
<comment type="similarity">
    <text evidence="1">Belongs to the CRISPR-associated Cas10/Csm1 family.</text>
</comment>
<dbReference type="GO" id="GO:0051607">
    <property type="term" value="P:defense response to virus"/>
    <property type="evidence" value="ECO:0007669"/>
    <property type="project" value="UniProtKB-KW"/>
</dbReference>
<evidence type="ECO:0000256" key="2">
    <source>
        <dbReference type="ARBA" id="ARBA00014333"/>
    </source>
</evidence>
<dbReference type="GO" id="GO:0005524">
    <property type="term" value="F:ATP binding"/>
    <property type="evidence" value="ECO:0007669"/>
    <property type="project" value="UniProtKB-KW"/>
</dbReference>
<keyword evidence="14" id="KW-1185">Reference proteome</keyword>
<dbReference type="PANTHER" id="PTHR36528:SF1">
    <property type="entry name" value="CRISPR SYSTEM SINGLE-STRAND-SPECIFIC DEOXYRIBONUCLEASE CAS10_CSM1 (SUBTYPE III-A)"/>
    <property type="match status" value="1"/>
</dbReference>
<dbReference type="NCBIfam" id="TIGR02578">
    <property type="entry name" value="cas_TM1811_Csm1"/>
    <property type="match status" value="1"/>
</dbReference>
<protein>
    <recommendedName>
        <fullName evidence="2">CRISPR system single-strand-specific deoxyribonuclease Cas10/Csm1 (subtype III-A)</fullName>
    </recommendedName>
    <alternativeName>
        <fullName evidence="11">Cyclic oligoadenylate synthase</fullName>
    </alternativeName>
</protein>
<accession>A0A563W388</accession>
<dbReference type="PROSITE" id="PS50887">
    <property type="entry name" value="GGDEF"/>
    <property type="match status" value="1"/>
</dbReference>
<dbReference type="EMBL" id="CAACVJ010000667">
    <property type="protein sequence ID" value="VEP18158.1"/>
    <property type="molecule type" value="Genomic_DNA"/>
</dbReference>
<keyword evidence="5" id="KW-0547">Nucleotide-binding</keyword>
<dbReference type="GO" id="GO:0004527">
    <property type="term" value="F:exonuclease activity"/>
    <property type="evidence" value="ECO:0007669"/>
    <property type="project" value="UniProtKB-KW"/>
</dbReference>
<dbReference type="InterPro" id="IPR054767">
    <property type="entry name" value="Cas10-Cmr2_palm2"/>
</dbReference>
<evidence type="ECO:0000313" key="14">
    <source>
        <dbReference type="Proteomes" id="UP000320055"/>
    </source>
</evidence>
<organism evidence="13 14">
    <name type="scientific">Hyella patelloides LEGE 07179</name>
    <dbReference type="NCBI Taxonomy" id="945734"/>
    <lineage>
        <taxon>Bacteria</taxon>
        <taxon>Bacillati</taxon>
        <taxon>Cyanobacteriota</taxon>
        <taxon>Cyanophyceae</taxon>
        <taxon>Pleurocapsales</taxon>
        <taxon>Hyellaceae</taxon>
        <taxon>Hyella</taxon>
    </lineage>
</organism>
<proteinExistence type="inferred from homology"/>
<evidence type="ECO:0000256" key="1">
    <source>
        <dbReference type="ARBA" id="ARBA00005700"/>
    </source>
</evidence>